<dbReference type="SUPFAM" id="SSF51735">
    <property type="entry name" value="NAD(P)-binding Rossmann-fold domains"/>
    <property type="match status" value="1"/>
</dbReference>
<dbReference type="InterPro" id="IPR052070">
    <property type="entry name" value="ESCRT-I_UEV_domain"/>
</dbReference>
<evidence type="ECO:0000256" key="9">
    <source>
        <dbReference type="SAM" id="MobiDB-lite"/>
    </source>
</evidence>
<comment type="similarity">
    <text evidence="2">Belongs to the ubiquitin-conjugating enzyme family. UEV subfamily.</text>
</comment>
<evidence type="ECO:0000313" key="13">
    <source>
        <dbReference type="Proteomes" id="UP000030759"/>
    </source>
</evidence>
<dbReference type="SUPFAM" id="SSF140111">
    <property type="entry name" value="Endosomal sorting complex assembly domain"/>
    <property type="match status" value="1"/>
</dbReference>
<dbReference type="Pfam" id="PF09454">
    <property type="entry name" value="Vps23_core"/>
    <property type="match status" value="1"/>
</dbReference>
<keyword evidence="6 8" id="KW-0175">Coiled coil</keyword>
<feature type="coiled-coil region" evidence="8">
    <location>
        <begin position="570"/>
        <end position="642"/>
    </location>
</feature>
<dbReference type="GO" id="GO:0008333">
    <property type="term" value="P:endosome to lysosome transport"/>
    <property type="evidence" value="ECO:0007669"/>
    <property type="project" value="TreeGrafter"/>
</dbReference>
<dbReference type="Pfam" id="PF02866">
    <property type="entry name" value="Ldh_1_C"/>
    <property type="match status" value="1"/>
</dbReference>
<dbReference type="InterPro" id="IPR022383">
    <property type="entry name" value="Lactate/malate_DH_C"/>
</dbReference>
<feature type="domain" description="UEV" evidence="11">
    <location>
        <begin position="2"/>
        <end position="147"/>
    </location>
</feature>
<dbReference type="GO" id="GO:0006355">
    <property type="term" value="P:regulation of DNA-templated transcription"/>
    <property type="evidence" value="ECO:0007669"/>
    <property type="project" value="UniProtKB-ARBA"/>
</dbReference>
<evidence type="ECO:0000256" key="4">
    <source>
        <dbReference type="ARBA" id="ARBA00022753"/>
    </source>
</evidence>
<keyword evidence="4" id="KW-0967">Endosome</keyword>
<reference evidence="13" key="1">
    <citation type="journal article" date="2013" name="Nat. Biotechnol.">
        <title>Chinese hamster genome sequenced from sorted chromosomes.</title>
        <authorList>
            <person name="Brinkrolf K."/>
            <person name="Rupp O."/>
            <person name="Laux H."/>
            <person name="Kollin F."/>
            <person name="Ernst W."/>
            <person name="Linke B."/>
            <person name="Kofler R."/>
            <person name="Romand S."/>
            <person name="Hesse F."/>
            <person name="Budach W.E."/>
            <person name="Galosy S."/>
            <person name="Muller D."/>
            <person name="Noll T."/>
            <person name="Wienberg J."/>
            <person name="Jostock T."/>
            <person name="Leonard M."/>
            <person name="Grillari J."/>
            <person name="Tauch A."/>
            <person name="Goesmann A."/>
            <person name="Helk B."/>
            <person name="Mott J.E."/>
            <person name="Puhler A."/>
            <person name="Borth N."/>
        </authorList>
    </citation>
    <scope>NUCLEOTIDE SEQUENCE [LARGE SCALE GENOMIC DNA]</scope>
    <source>
        <strain evidence="13">17A/GY</strain>
    </source>
</reference>
<feature type="compositionally biased region" description="Polar residues" evidence="9">
    <location>
        <begin position="530"/>
        <end position="545"/>
    </location>
</feature>
<evidence type="ECO:0000256" key="2">
    <source>
        <dbReference type="ARBA" id="ARBA00009594"/>
    </source>
</evidence>
<dbReference type="EMBL" id="KE671975">
    <property type="protein sequence ID" value="ERE79626.1"/>
    <property type="molecule type" value="Genomic_DNA"/>
</dbReference>
<dbReference type="GO" id="GO:0043130">
    <property type="term" value="F:ubiquitin binding"/>
    <property type="evidence" value="ECO:0007669"/>
    <property type="project" value="TreeGrafter"/>
</dbReference>
<proteinExistence type="inferred from homology"/>
<evidence type="ECO:0000256" key="1">
    <source>
        <dbReference type="ARBA" id="ARBA00004177"/>
    </source>
</evidence>
<dbReference type="CDD" id="cd11685">
    <property type="entry name" value="UEV_TSG101-like"/>
    <property type="match status" value="2"/>
</dbReference>
<feature type="region of interest" description="Disordered" evidence="9">
    <location>
        <begin position="527"/>
        <end position="551"/>
    </location>
</feature>
<dbReference type="SUPFAM" id="SSF54495">
    <property type="entry name" value="UBC-like"/>
    <property type="match status" value="2"/>
</dbReference>
<dbReference type="PANTHER" id="PTHR23306">
    <property type="entry name" value="TUMOR SUSCEPTIBILITY GENE 101 PROTEIN-RELATED"/>
    <property type="match status" value="1"/>
</dbReference>
<keyword evidence="3 7" id="KW-0813">Transport</keyword>
<dbReference type="SUPFAM" id="SSF56327">
    <property type="entry name" value="LDH C-terminal domain-like"/>
    <property type="match status" value="1"/>
</dbReference>
<dbReference type="InterPro" id="IPR017916">
    <property type="entry name" value="SB_dom"/>
</dbReference>
<comment type="subcellular location">
    <subcellularLocation>
        <location evidence="1">Endosome</location>
    </subcellularLocation>
</comment>
<dbReference type="GO" id="GO:0000813">
    <property type="term" value="C:ESCRT I complex"/>
    <property type="evidence" value="ECO:0007669"/>
    <property type="project" value="TreeGrafter"/>
</dbReference>
<dbReference type="Gene3D" id="3.10.110.10">
    <property type="entry name" value="Ubiquitin Conjugating Enzyme"/>
    <property type="match status" value="2"/>
</dbReference>
<dbReference type="PROSITE" id="PS51322">
    <property type="entry name" value="UEV"/>
    <property type="match status" value="2"/>
</dbReference>
<dbReference type="GO" id="GO:0005634">
    <property type="term" value="C:nucleus"/>
    <property type="evidence" value="ECO:0007669"/>
    <property type="project" value="UniProtKB-ARBA"/>
</dbReference>
<dbReference type="PANTHER" id="PTHR23306:SF17">
    <property type="entry name" value="TUMOR SUSCEPTIBILITY GENE 101 PROTEIN"/>
    <property type="match status" value="1"/>
</dbReference>
<evidence type="ECO:0000256" key="8">
    <source>
        <dbReference type="SAM" id="Coils"/>
    </source>
</evidence>
<dbReference type="InterPro" id="IPR016135">
    <property type="entry name" value="UBQ-conjugating_enzyme/RWD"/>
</dbReference>
<dbReference type="Gene3D" id="3.90.110.10">
    <property type="entry name" value="Lactate dehydrogenase/glycoside hydrolase, family 4, C-terminal"/>
    <property type="match status" value="1"/>
</dbReference>
<dbReference type="Pfam" id="PF05743">
    <property type="entry name" value="UEV"/>
    <property type="match status" value="2"/>
</dbReference>
<dbReference type="Gene3D" id="6.10.140.820">
    <property type="match status" value="1"/>
</dbReference>
<evidence type="ECO:0000259" key="11">
    <source>
        <dbReference type="PROSITE" id="PS51322"/>
    </source>
</evidence>
<evidence type="ECO:0000256" key="3">
    <source>
        <dbReference type="ARBA" id="ARBA00022448"/>
    </source>
</evidence>
<dbReference type="InterPro" id="IPR015955">
    <property type="entry name" value="Lactate_DH/Glyco_Ohase_4_C"/>
</dbReference>
<protein>
    <submittedName>
        <fullName evidence="12">Tumor susceptibility protein</fullName>
    </submittedName>
</protein>
<gene>
    <name evidence="12" type="ORF">H671_3g9447</name>
</gene>
<organism evidence="12 13">
    <name type="scientific">Cricetulus griseus</name>
    <name type="common">Chinese hamster</name>
    <name type="synonym">Cricetulus barabensis griseus</name>
    <dbReference type="NCBI Taxonomy" id="10029"/>
    <lineage>
        <taxon>Eukaryota</taxon>
        <taxon>Metazoa</taxon>
        <taxon>Chordata</taxon>
        <taxon>Craniata</taxon>
        <taxon>Vertebrata</taxon>
        <taxon>Euteleostomi</taxon>
        <taxon>Mammalia</taxon>
        <taxon>Eutheria</taxon>
        <taxon>Euarchontoglires</taxon>
        <taxon>Glires</taxon>
        <taxon>Rodentia</taxon>
        <taxon>Myomorpha</taxon>
        <taxon>Muroidea</taxon>
        <taxon>Cricetidae</taxon>
        <taxon>Cricetinae</taxon>
        <taxon>Cricetulus</taxon>
    </lineage>
</organism>
<dbReference type="Gene3D" id="6.10.250.370">
    <property type="match status" value="1"/>
</dbReference>
<accession>A0A061IFT6</accession>
<dbReference type="InterPro" id="IPR037202">
    <property type="entry name" value="ESCRT_assembly_dom"/>
</dbReference>
<dbReference type="SMART" id="SM00212">
    <property type="entry name" value="UBCc"/>
    <property type="match status" value="1"/>
</dbReference>
<name>A0A061IFT6_CRIGR</name>
<dbReference type="InterPro" id="IPR036291">
    <property type="entry name" value="NAD(P)-bd_dom_sf"/>
</dbReference>
<keyword evidence="5 7" id="KW-0653">Protein transport</keyword>
<dbReference type="GO" id="GO:0016616">
    <property type="term" value="F:oxidoreductase activity, acting on the CH-OH group of donors, NAD or NADP as acceptor"/>
    <property type="evidence" value="ECO:0007669"/>
    <property type="project" value="InterPro"/>
</dbReference>
<dbReference type="GO" id="GO:0015031">
    <property type="term" value="P:protein transport"/>
    <property type="evidence" value="ECO:0007669"/>
    <property type="project" value="UniProtKB-UniRule"/>
</dbReference>
<evidence type="ECO:0000256" key="6">
    <source>
        <dbReference type="ARBA" id="ARBA00023054"/>
    </source>
</evidence>
<evidence type="ECO:0000256" key="7">
    <source>
        <dbReference type="PROSITE-ProRule" id="PRU00644"/>
    </source>
</evidence>
<evidence type="ECO:0000256" key="5">
    <source>
        <dbReference type="ARBA" id="ARBA00022927"/>
    </source>
</evidence>
<dbReference type="Proteomes" id="UP000030759">
    <property type="component" value="Unassembled WGS sequence"/>
</dbReference>
<sequence>MEFDCEGVRRLLGKYKFRDLTVEELKNVNMYFPHFRYSMDTYVFKDTSQKDLLNFTGTIPVMYQGNTYNIPIRFWILDSHPFAPPICFLKPTANMEISVGKHVDAKGRIYLPYLQNWSHGIADKLLLLDLSDGTNQGTMDLDIFNLPNVEISKDLSASAHSKVVIFTANSLGGFESYLHAVQSNVDMFRTLVPALGHYNQHAVFLVASQPVLGLKVCTATAQPQEYQLQERAMELLRVKGQRSWSVGLSVADLVDTIVNNKKKVHSVSTLAKGYYGLDNEVFLSLPCILGTSGVSEVKTTAGEDPMTETLQNSGSSIHNLQQQLKLDFLEKIPIGHLFKRGKLKYKYRDLTVRQTVNVIAMYKDLKPVLDSYVFNDGSSRELVNLTGTIPVRYRGNTYNIPICLWLLDTYPYNPPICFVKPTSSMTIKTGKHVDANGKIYLPYLHDWKHPRSELLELIQIMIVIFGEEPPVFSRPTISASYPPYTATGPPNTSYMPGMPSGISAYPSGYPPNPSAYPGCPYPPAGPYPATTSSQYPSQPPVTTVGPSRDGTISEDTIRASLISAVSDKLRWRMKEEMDGAQAELNALKRTEEDLKKGHQKLEEMVTRLDQEVAEVDKNIELLKKKDEELSSALEKMENQSENNDIDEVIIPTAPLYKQILNLYAEENAIEDTIFYLGEALRRGVIDLDVFLKHVRLLSRKQFQLRALMQKARKTAGLSDLY</sequence>
<dbReference type="AlphaFoldDB" id="A0A061IFT6"/>
<evidence type="ECO:0000259" key="10">
    <source>
        <dbReference type="PROSITE" id="PS51312"/>
    </source>
</evidence>
<dbReference type="PROSITE" id="PS51312">
    <property type="entry name" value="SB"/>
    <property type="match status" value="1"/>
</dbReference>
<evidence type="ECO:0000313" key="12">
    <source>
        <dbReference type="EMBL" id="ERE79626.1"/>
    </source>
</evidence>
<feature type="domain" description="UEV" evidence="11">
    <location>
        <begin position="332"/>
        <end position="475"/>
    </location>
</feature>
<feature type="domain" description="SB" evidence="10">
    <location>
        <begin position="653"/>
        <end position="721"/>
    </location>
</feature>
<dbReference type="FunFam" id="3.10.110.10:FF:000040">
    <property type="entry name" value="tumor susceptibility gene 101 protein"/>
    <property type="match status" value="1"/>
</dbReference>
<dbReference type="InterPro" id="IPR008883">
    <property type="entry name" value="UEV_N"/>
</dbReference>